<evidence type="ECO:0000313" key="8">
    <source>
        <dbReference type="Proteomes" id="UP000002318"/>
    </source>
</evidence>
<evidence type="ECO:0000256" key="4">
    <source>
        <dbReference type="ARBA" id="ARBA00022989"/>
    </source>
</evidence>
<comment type="subcellular location">
    <subcellularLocation>
        <location evidence="1">Cell membrane</location>
    </subcellularLocation>
</comment>
<reference evidence="7 8" key="1">
    <citation type="journal article" date="2010" name="Stand. Genomic Sci.">
        <title>Complete genome sequence of Spirochaeta smaragdinae type strain (SEBR 4228).</title>
        <authorList>
            <person name="Mavromatis K."/>
            <person name="Yasawong M."/>
            <person name="Chertkov O."/>
            <person name="Lapidus A."/>
            <person name="Lucas S."/>
            <person name="Nolan M."/>
            <person name="Del Rio T.G."/>
            <person name="Tice H."/>
            <person name="Cheng J.F."/>
            <person name="Pitluck S."/>
            <person name="Liolios K."/>
            <person name="Ivanova N."/>
            <person name="Tapia R."/>
            <person name="Han C."/>
            <person name="Bruce D."/>
            <person name="Goodwin L."/>
            <person name="Pati A."/>
            <person name="Chen A."/>
            <person name="Palaniappan K."/>
            <person name="Land M."/>
            <person name="Hauser L."/>
            <person name="Chang Y.J."/>
            <person name="Jeffries C.D."/>
            <person name="Detter J.C."/>
            <person name="Rohde M."/>
            <person name="Brambilla E."/>
            <person name="Spring S."/>
            <person name="Goker M."/>
            <person name="Sikorski J."/>
            <person name="Woyke T."/>
            <person name="Bristow J."/>
            <person name="Eisen J.A."/>
            <person name="Markowitz V."/>
            <person name="Hugenholtz P."/>
            <person name="Klenk H.P."/>
            <person name="Kyrpides N.C."/>
        </authorList>
    </citation>
    <scope>NUCLEOTIDE SEQUENCE [LARGE SCALE GENOMIC DNA]</scope>
    <source>
        <strain evidence="8">DSM 11293 / JCM 15392 / SEBR 4228</strain>
    </source>
</reference>
<dbReference type="GO" id="GO:0036376">
    <property type="term" value="P:sodium ion export across plasma membrane"/>
    <property type="evidence" value="ECO:0007669"/>
    <property type="project" value="InterPro"/>
</dbReference>
<keyword evidence="2" id="KW-1003">Cell membrane</keyword>
<dbReference type="InterPro" id="IPR005899">
    <property type="entry name" value="Na_pump_deCOase"/>
</dbReference>
<keyword evidence="3 6" id="KW-0812">Transmembrane</keyword>
<dbReference type="EMBL" id="CP002116">
    <property type="protein sequence ID" value="ADK83100.1"/>
    <property type="molecule type" value="Genomic_DNA"/>
</dbReference>
<evidence type="ECO:0000256" key="6">
    <source>
        <dbReference type="SAM" id="Phobius"/>
    </source>
</evidence>
<dbReference type="RefSeq" id="WP_013256557.1">
    <property type="nucleotide sequence ID" value="NC_014364.1"/>
</dbReference>
<evidence type="ECO:0000256" key="5">
    <source>
        <dbReference type="ARBA" id="ARBA00023136"/>
    </source>
</evidence>
<organism evidence="7 8">
    <name type="scientific">Sediminispirochaeta smaragdinae (strain DSM 11293 / JCM 15392 / SEBR 4228)</name>
    <name type="common">Spirochaeta smaragdinae</name>
    <dbReference type="NCBI Taxonomy" id="573413"/>
    <lineage>
        <taxon>Bacteria</taxon>
        <taxon>Pseudomonadati</taxon>
        <taxon>Spirochaetota</taxon>
        <taxon>Spirochaetia</taxon>
        <taxon>Spirochaetales</taxon>
        <taxon>Spirochaetaceae</taxon>
        <taxon>Sediminispirochaeta</taxon>
    </lineage>
</organism>
<dbReference type="GO" id="GO:0015081">
    <property type="term" value="F:sodium ion transmembrane transporter activity"/>
    <property type="evidence" value="ECO:0007669"/>
    <property type="project" value="InterPro"/>
</dbReference>
<dbReference type="HOGENOM" id="CLU_168750_4_0_12"/>
<dbReference type="STRING" id="573413.Spirs_4016"/>
<dbReference type="KEGG" id="ssm:Spirs_4016"/>
<feature type="transmembrane region" description="Helical" evidence="6">
    <location>
        <begin position="6"/>
        <end position="26"/>
    </location>
</feature>
<sequence>MIGQGLTLMVVGMAVVFILLVLLVYVMKLLSFVVNRFFPDKEEEVQPKTQRAGEADILAAIASAAAYHNS</sequence>
<evidence type="ECO:0000256" key="3">
    <source>
        <dbReference type="ARBA" id="ARBA00022692"/>
    </source>
</evidence>
<evidence type="ECO:0000256" key="1">
    <source>
        <dbReference type="ARBA" id="ARBA00004236"/>
    </source>
</evidence>
<dbReference type="Proteomes" id="UP000002318">
    <property type="component" value="Chromosome"/>
</dbReference>
<name>E1R9D1_SEDSS</name>
<evidence type="ECO:0000256" key="2">
    <source>
        <dbReference type="ARBA" id="ARBA00022475"/>
    </source>
</evidence>
<keyword evidence="4 6" id="KW-1133">Transmembrane helix</keyword>
<dbReference type="Pfam" id="PF04277">
    <property type="entry name" value="OAD_gamma"/>
    <property type="match status" value="1"/>
</dbReference>
<protein>
    <submittedName>
        <fullName evidence="7">Sodium pump decarboxylase gamma subunit</fullName>
    </submittedName>
</protein>
<dbReference type="AlphaFoldDB" id="E1R9D1"/>
<accession>E1R9D1</accession>
<gene>
    <name evidence="7" type="ordered locus">Spirs_4016</name>
</gene>
<evidence type="ECO:0000313" key="7">
    <source>
        <dbReference type="EMBL" id="ADK83100.1"/>
    </source>
</evidence>
<dbReference type="NCBIfam" id="TIGR01195">
    <property type="entry name" value="oadG_fam"/>
    <property type="match status" value="1"/>
</dbReference>
<dbReference type="GO" id="GO:0005886">
    <property type="term" value="C:plasma membrane"/>
    <property type="evidence" value="ECO:0007669"/>
    <property type="project" value="UniProtKB-SubCell"/>
</dbReference>
<proteinExistence type="predicted"/>
<keyword evidence="5 6" id="KW-0472">Membrane</keyword>
<keyword evidence="8" id="KW-1185">Reference proteome</keyword>